<dbReference type="PROSITE" id="PS51450">
    <property type="entry name" value="LRR"/>
    <property type="match status" value="1"/>
</dbReference>
<accession>A0A8K1CPG5</accession>
<feature type="compositionally biased region" description="Low complexity" evidence="1">
    <location>
        <begin position="279"/>
        <end position="312"/>
    </location>
</feature>
<dbReference type="Gene3D" id="3.80.10.10">
    <property type="entry name" value="Ribonuclease Inhibitor"/>
    <property type="match status" value="1"/>
</dbReference>
<protein>
    <submittedName>
        <fullName evidence="3">Uncharacterized protein</fullName>
    </submittedName>
</protein>
<proteinExistence type="predicted"/>
<reference evidence="3" key="1">
    <citation type="submission" date="2019-03" db="EMBL/GenBank/DDBJ databases">
        <title>Long read genome sequence of the mycoparasitic Pythium oligandrum ATCC 38472 isolated from sugarbeet rhizosphere.</title>
        <authorList>
            <person name="Gaulin E."/>
        </authorList>
    </citation>
    <scope>NUCLEOTIDE SEQUENCE</scope>
    <source>
        <strain evidence="3">ATCC 38472_TT</strain>
    </source>
</reference>
<dbReference type="InterPro" id="IPR032675">
    <property type="entry name" value="LRR_dom_sf"/>
</dbReference>
<dbReference type="OrthoDB" id="27267at2759"/>
<comment type="caution">
    <text evidence="3">The sequence shown here is derived from an EMBL/GenBank/DDBJ whole genome shotgun (WGS) entry which is preliminary data.</text>
</comment>
<feature type="region of interest" description="Disordered" evidence="1">
    <location>
        <begin position="270"/>
        <end position="321"/>
    </location>
</feature>
<feature type="chain" id="PRO_5035428803" evidence="2">
    <location>
        <begin position="22"/>
        <end position="349"/>
    </location>
</feature>
<name>A0A8K1CPG5_PYTOL</name>
<dbReference type="Proteomes" id="UP000794436">
    <property type="component" value="Unassembled WGS sequence"/>
</dbReference>
<dbReference type="AlphaFoldDB" id="A0A8K1CPG5"/>
<dbReference type="SUPFAM" id="SSF52058">
    <property type="entry name" value="L domain-like"/>
    <property type="match status" value="1"/>
</dbReference>
<gene>
    <name evidence="3" type="ORF">Poli38472_011021</name>
</gene>
<dbReference type="InterPro" id="IPR001611">
    <property type="entry name" value="Leu-rich_rpt"/>
</dbReference>
<dbReference type="EMBL" id="SPLM01000004">
    <property type="protein sequence ID" value="TMW67401.1"/>
    <property type="molecule type" value="Genomic_DNA"/>
</dbReference>
<feature type="signal peptide" evidence="2">
    <location>
        <begin position="1"/>
        <end position="21"/>
    </location>
</feature>
<keyword evidence="4" id="KW-1185">Reference proteome</keyword>
<evidence type="ECO:0000256" key="1">
    <source>
        <dbReference type="SAM" id="MobiDB-lite"/>
    </source>
</evidence>
<evidence type="ECO:0000313" key="4">
    <source>
        <dbReference type="Proteomes" id="UP000794436"/>
    </source>
</evidence>
<organism evidence="3 4">
    <name type="scientific">Pythium oligandrum</name>
    <name type="common">Mycoparasitic fungus</name>
    <dbReference type="NCBI Taxonomy" id="41045"/>
    <lineage>
        <taxon>Eukaryota</taxon>
        <taxon>Sar</taxon>
        <taxon>Stramenopiles</taxon>
        <taxon>Oomycota</taxon>
        <taxon>Peronosporomycetes</taxon>
        <taxon>Pythiales</taxon>
        <taxon>Pythiaceae</taxon>
        <taxon>Pythium</taxon>
    </lineage>
</organism>
<evidence type="ECO:0000313" key="3">
    <source>
        <dbReference type="EMBL" id="TMW67401.1"/>
    </source>
</evidence>
<evidence type="ECO:0000256" key="2">
    <source>
        <dbReference type="SAM" id="SignalP"/>
    </source>
</evidence>
<sequence length="349" mass="37492">MRSFVPIVLSLVALFASIVRADNCSYALTAFSGSEWKITCDNDTDIADATEFDPSLLTTIRIGKYENVELSPKTAPQPVEVHVPTSFAHVGPLVSSKLTIFNLQRDAGIKMTSAVEFDAEAFAQMTALQKLTLGFYNISLTEDSWVFPPSLNEITINHGALTTFEATGVNGATLNITKLNLRYNKLQRIPTVVFTTRSLIFADLFGIDFPPLQMSRRRVARLLRLIKQGKILLGKIADFTDDCKGEKQTIAAPSGNYLICVSESDDEGDDLIVEDDGSATESTEASSTDGSKPIAATPTSSSDDSTAGAPSSNVETPTPSAGRRCTVQLITALAASIVFLAVHCLPSSL</sequence>
<keyword evidence="2" id="KW-0732">Signal</keyword>